<dbReference type="Proteomes" id="UP001271007">
    <property type="component" value="Unassembled WGS sequence"/>
</dbReference>
<keyword evidence="13" id="KW-0325">Glycoprotein</keyword>
<keyword evidence="11 15" id="KW-0503">Monooxygenase</keyword>
<evidence type="ECO:0000256" key="3">
    <source>
        <dbReference type="ARBA" id="ARBA00004685"/>
    </source>
</evidence>
<feature type="transmembrane region" description="Helical" evidence="16">
    <location>
        <begin position="6"/>
        <end position="26"/>
    </location>
</feature>
<evidence type="ECO:0008006" key="19">
    <source>
        <dbReference type="Google" id="ProtNLM"/>
    </source>
</evidence>
<dbReference type="FunFam" id="1.10.630.10:FF:000047">
    <property type="entry name" value="Cytochrome P450 monooxygenase"/>
    <property type="match status" value="1"/>
</dbReference>
<comment type="similarity">
    <text evidence="4 15">Belongs to the cytochrome P450 family.</text>
</comment>
<evidence type="ECO:0000256" key="15">
    <source>
        <dbReference type="RuleBase" id="RU000461"/>
    </source>
</evidence>
<evidence type="ECO:0000256" key="7">
    <source>
        <dbReference type="ARBA" id="ARBA00022723"/>
    </source>
</evidence>
<dbReference type="PANTHER" id="PTHR24305:SF210">
    <property type="entry name" value="CYTOCHROME P450 MONOOXYGENASE ASQL-RELATED"/>
    <property type="match status" value="1"/>
</dbReference>
<evidence type="ECO:0000256" key="16">
    <source>
        <dbReference type="SAM" id="Phobius"/>
    </source>
</evidence>
<comment type="subcellular location">
    <subcellularLocation>
        <location evidence="2">Membrane</location>
        <topology evidence="2">Single-pass membrane protein</topology>
    </subcellularLocation>
</comment>
<evidence type="ECO:0000256" key="4">
    <source>
        <dbReference type="ARBA" id="ARBA00010617"/>
    </source>
</evidence>
<evidence type="ECO:0000256" key="12">
    <source>
        <dbReference type="ARBA" id="ARBA00023136"/>
    </source>
</evidence>
<dbReference type="GO" id="GO:0016705">
    <property type="term" value="F:oxidoreductase activity, acting on paired donors, with incorporation or reduction of molecular oxygen"/>
    <property type="evidence" value="ECO:0007669"/>
    <property type="project" value="InterPro"/>
</dbReference>
<evidence type="ECO:0000256" key="1">
    <source>
        <dbReference type="ARBA" id="ARBA00001971"/>
    </source>
</evidence>
<dbReference type="PROSITE" id="PS00086">
    <property type="entry name" value="CYTOCHROME_P450"/>
    <property type="match status" value="1"/>
</dbReference>
<evidence type="ECO:0000313" key="17">
    <source>
        <dbReference type="EMBL" id="KAK3046831.1"/>
    </source>
</evidence>
<dbReference type="PANTHER" id="PTHR24305">
    <property type="entry name" value="CYTOCHROME P450"/>
    <property type="match status" value="1"/>
</dbReference>
<dbReference type="GO" id="GO:0005506">
    <property type="term" value="F:iron ion binding"/>
    <property type="evidence" value="ECO:0007669"/>
    <property type="project" value="InterPro"/>
</dbReference>
<dbReference type="InterPro" id="IPR001128">
    <property type="entry name" value="Cyt_P450"/>
</dbReference>
<keyword evidence="9 15" id="KW-0560">Oxidoreductase</keyword>
<evidence type="ECO:0000313" key="18">
    <source>
        <dbReference type="Proteomes" id="UP001271007"/>
    </source>
</evidence>
<comment type="cofactor">
    <cofactor evidence="1 14">
        <name>heme</name>
        <dbReference type="ChEBI" id="CHEBI:30413"/>
    </cofactor>
</comment>
<dbReference type="InterPro" id="IPR002401">
    <property type="entry name" value="Cyt_P450_E_grp-I"/>
</dbReference>
<reference evidence="17" key="1">
    <citation type="submission" date="2023-04" db="EMBL/GenBank/DDBJ databases">
        <title>Black Yeasts Isolated from many extreme environments.</title>
        <authorList>
            <person name="Coleine C."/>
            <person name="Stajich J.E."/>
            <person name="Selbmann L."/>
        </authorList>
    </citation>
    <scope>NUCLEOTIDE SEQUENCE</scope>
    <source>
        <strain evidence="17">CCFEE 5312</strain>
    </source>
</reference>
<keyword evidence="8 16" id="KW-1133">Transmembrane helix</keyword>
<evidence type="ECO:0000256" key="5">
    <source>
        <dbReference type="ARBA" id="ARBA00022617"/>
    </source>
</evidence>
<accession>A0AAJ0DBH0</accession>
<dbReference type="GO" id="GO:0009403">
    <property type="term" value="P:toxin biosynthetic process"/>
    <property type="evidence" value="ECO:0007669"/>
    <property type="project" value="UniProtKB-ARBA"/>
</dbReference>
<organism evidence="17 18">
    <name type="scientific">Extremus antarcticus</name>
    <dbReference type="NCBI Taxonomy" id="702011"/>
    <lineage>
        <taxon>Eukaryota</taxon>
        <taxon>Fungi</taxon>
        <taxon>Dikarya</taxon>
        <taxon>Ascomycota</taxon>
        <taxon>Pezizomycotina</taxon>
        <taxon>Dothideomycetes</taxon>
        <taxon>Dothideomycetidae</taxon>
        <taxon>Mycosphaerellales</taxon>
        <taxon>Extremaceae</taxon>
        <taxon>Extremus</taxon>
    </lineage>
</organism>
<protein>
    <recommendedName>
        <fullName evidence="19">Cytochrome P450</fullName>
    </recommendedName>
</protein>
<dbReference type="AlphaFoldDB" id="A0AAJ0DBH0"/>
<evidence type="ECO:0000256" key="9">
    <source>
        <dbReference type="ARBA" id="ARBA00023002"/>
    </source>
</evidence>
<keyword evidence="6 16" id="KW-0812">Transmembrane</keyword>
<keyword evidence="12 16" id="KW-0472">Membrane</keyword>
<sequence>MEWPNTTWLIGHCCALLIVVLTGRAIHRILTHPLRSFPGPKLWAVSRLPWIRSTTRGTIVKDLHMLHQRYGPVVRVAPDELSYIDPQAVSPIYQSNPEFSKDPMHLPPFHKNAAPGILAAEKEHHRRYRRVLAHGFSDKGMRAQQPLIQRHINQLSDKLTERSGSVAVDLSEWYNWATFDVIGDLAFGEHFGCLEKGKTHDWIASIQGNVKAIPIVNAVRRLGLAWILPWIVPKKLLEMRRKNSQFSEEKVDKRLAVEGARGDLWDAVISSGDKAPPMTRAEIISNASAIVVAGSETSSTLLSGCTWLLLQNPDVHKRLVEHVRSNFDREEDIDIMSVGKLDYMLAVLDEAMRLYPPVPMQSNRIVSPDGAIIAGQWVPGGTSVALQQYAACRSNLNFHRPDEFLPQRWLGEVEFANDRRTASQPFSIGPRNCIGRQLAYAEMRLTLARILWRFDLHLDAARMGGRDWLLEQPVWVLWFKSPLWVRLTLRPGIPGSKTASEG</sequence>
<evidence type="ECO:0000256" key="10">
    <source>
        <dbReference type="ARBA" id="ARBA00023004"/>
    </source>
</evidence>
<dbReference type="EMBL" id="JAWDJX010000078">
    <property type="protein sequence ID" value="KAK3046831.1"/>
    <property type="molecule type" value="Genomic_DNA"/>
</dbReference>
<gene>
    <name evidence="17" type="ORF">LTR09_011716</name>
</gene>
<evidence type="ECO:0000256" key="8">
    <source>
        <dbReference type="ARBA" id="ARBA00022989"/>
    </source>
</evidence>
<keyword evidence="10 14" id="KW-0408">Iron</keyword>
<keyword evidence="7 14" id="KW-0479">Metal-binding</keyword>
<dbReference type="SUPFAM" id="SSF48264">
    <property type="entry name" value="Cytochrome P450"/>
    <property type="match status" value="1"/>
</dbReference>
<dbReference type="GO" id="GO:0004497">
    <property type="term" value="F:monooxygenase activity"/>
    <property type="evidence" value="ECO:0007669"/>
    <property type="project" value="UniProtKB-KW"/>
</dbReference>
<dbReference type="InterPro" id="IPR050121">
    <property type="entry name" value="Cytochrome_P450_monoxygenase"/>
</dbReference>
<dbReference type="InterPro" id="IPR017972">
    <property type="entry name" value="Cyt_P450_CS"/>
</dbReference>
<dbReference type="GO" id="GO:0016020">
    <property type="term" value="C:membrane"/>
    <property type="evidence" value="ECO:0007669"/>
    <property type="project" value="UniProtKB-SubCell"/>
</dbReference>
<evidence type="ECO:0000256" key="14">
    <source>
        <dbReference type="PIRSR" id="PIRSR602401-1"/>
    </source>
</evidence>
<comment type="caution">
    <text evidence="17">The sequence shown here is derived from an EMBL/GenBank/DDBJ whole genome shotgun (WGS) entry which is preliminary data.</text>
</comment>
<keyword evidence="18" id="KW-1185">Reference proteome</keyword>
<feature type="binding site" description="axial binding residue" evidence="14">
    <location>
        <position position="433"/>
    </location>
    <ligand>
        <name>heme</name>
        <dbReference type="ChEBI" id="CHEBI:30413"/>
    </ligand>
    <ligandPart>
        <name>Fe</name>
        <dbReference type="ChEBI" id="CHEBI:18248"/>
    </ligandPart>
</feature>
<name>A0AAJ0DBH0_9PEZI</name>
<comment type="pathway">
    <text evidence="3">Mycotoxin biosynthesis.</text>
</comment>
<evidence type="ECO:0000256" key="6">
    <source>
        <dbReference type="ARBA" id="ARBA00022692"/>
    </source>
</evidence>
<dbReference type="GO" id="GO:0020037">
    <property type="term" value="F:heme binding"/>
    <property type="evidence" value="ECO:0007669"/>
    <property type="project" value="InterPro"/>
</dbReference>
<evidence type="ECO:0000256" key="2">
    <source>
        <dbReference type="ARBA" id="ARBA00004167"/>
    </source>
</evidence>
<dbReference type="Pfam" id="PF00067">
    <property type="entry name" value="p450"/>
    <property type="match status" value="1"/>
</dbReference>
<evidence type="ECO:0000256" key="11">
    <source>
        <dbReference type="ARBA" id="ARBA00023033"/>
    </source>
</evidence>
<dbReference type="CDD" id="cd11058">
    <property type="entry name" value="CYP60B-like"/>
    <property type="match status" value="1"/>
</dbReference>
<dbReference type="InterPro" id="IPR036396">
    <property type="entry name" value="Cyt_P450_sf"/>
</dbReference>
<evidence type="ECO:0000256" key="13">
    <source>
        <dbReference type="ARBA" id="ARBA00023180"/>
    </source>
</evidence>
<keyword evidence="5 14" id="KW-0349">Heme</keyword>
<dbReference type="Gene3D" id="1.10.630.10">
    <property type="entry name" value="Cytochrome P450"/>
    <property type="match status" value="1"/>
</dbReference>
<proteinExistence type="inferred from homology"/>
<dbReference type="PRINTS" id="PR00463">
    <property type="entry name" value="EP450I"/>
</dbReference>
<dbReference type="PRINTS" id="PR00385">
    <property type="entry name" value="P450"/>
</dbReference>